<evidence type="ECO:0000313" key="5">
    <source>
        <dbReference type="EMBL" id="VBB34688.1"/>
    </source>
</evidence>
<dbReference type="STRING" id="6277.A0A498SX80"/>
<dbReference type="AlphaFoldDB" id="A0A498SX80"/>
<keyword evidence="6" id="KW-1185">Reference proteome</keyword>
<evidence type="ECO:0000256" key="2">
    <source>
        <dbReference type="ARBA" id="ARBA00022801"/>
    </source>
</evidence>
<dbReference type="SUPFAM" id="SSF53474">
    <property type="entry name" value="alpha/beta-Hydrolases"/>
    <property type="match status" value="1"/>
</dbReference>
<dbReference type="Proteomes" id="UP000276991">
    <property type="component" value="Unassembled WGS sequence"/>
</dbReference>
<feature type="domain" description="Alpha/beta hydrolase fold-3" evidence="4">
    <location>
        <begin position="282"/>
        <end position="345"/>
    </location>
</feature>
<dbReference type="GO" id="GO:0052689">
    <property type="term" value="F:carboxylic ester hydrolase activity"/>
    <property type="evidence" value="ECO:0007669"/>
    <property type="project" value="InterPro"/>
</dbReference>
<reference evidence="5 6" key="1">
    <citation type="submission" date="2018-08" db="EMBL/GenBank/DDBJ databases">
        <authorList>
            <person name="Laetsch R D."/>
            <person name="Stevens L."/>
            <person name="Kumar S."/>
            <person name="Blaxter L. M."/>
        </authorList>
    </citation>
    <scope>NUCLEOTIDE SEQUENCE [LARGE SCALE GENOMIC DNA]</scope>
</reference>
<feature type="active site" evidence="3">
    <location>
        <position position="342"/>
    </location>
</feature>
<accession>A0A498SX80</accession>
<organism evidence="5 6">
    <name type="scientific">Acanthocheilonema viteae</name>
    <name type="common">Filarial nematode worm</name>
    <name type="synonym">Dipetalonema viteae</name>
    <dbReference type="NCBI Taxonomy" id="6277"/>
    <lineage>
        <taxon>Eukaryota</taxon>
        <taxon>Metazoa</taxon>
        <taxon>Ecdysozoa</taxon>
        <taxon>Nematoda</taxon>
        <taxon>Chromadorea</taxon>
        <taxon>Rhabditida</taxon>
        <taxon>Spirurina</taxon>
        <taxon>Spiruromorpha</taxon>
        <taxon>Filarioidea</taxon>
        <taxon>Onchocercidae</taxon>
        <taxon>Acanthocheilonema</taxon>
    </lineage>
</organism>
<dbReference type="InterPro" id="IPR013094">
    <property type="entry name" value="AB_hydrolase_3"/>
</dbReference>
<dbReference type="OrthoDB" id="408631at2759"/>
<protein>
    <recommendedName>
        <fullName evidence="4">Alpha/beta hydrolase fold-3 domain-containing protein</fullName>
    </recommendedName>
</protein>
<dbReference type="GO" id="GO:0016020">
    <property type="term" value="C:membrane"/>
    <property type="evidence" value="ECO:0007669"/>
    <property type="project" value="InterPro"/>
</dbReference>
<dbReference type="InterPro" id="IPR050300">
    <property type="entry name" value="GDXG_lipolytic_enzyme"/>
</dbReference>
<gene>
    <name evidence="5" type="ORF">NAV_LOCUS9479</name>
</gene>
<sequence length="372" mass="43286">MDALLRVSNEYLGEIVHFLFGPQYRNILTRVIFAIPRLLHLFSPTWLIIRNEIIANVSVRVYYPKKRRSNAMILYLHGGGWTTLKPVDYDDLIFYFIKRLGMLIISVDYRRSPEYLYPIPIDDCDAVYRELVTIDYKRYGIDPTLIFLMGDSAGGNLAAVVAQRQLRAKFMKPKSQILIYPAIHPFDFQSPSYQQYHKFFSGCSMLNPRMMAQWYLHYLGVPVTRENTQKLLKNQHIQREGKQTNKLQFIIGHNLLPISFIDETDKNFEVKSVDDNLCAMLSKHVYNPDLAPIMGTNLEGLSDAMIITAGYDILRDEGTLYVRLLKSFNVSVCWKHYYHSYHGFLNMPFSAHKKKVLHDIANFIESKLHENS</sequence>
<comment type="similarity">
    <text evidence="1">Belongs to the 'GDXG' lipolytic enzyme family.</text>
</comment>
<evidence type="ECO:0000313" key="6">
    <source>
        <dbReference type="Proteomes" id="UP000276991"/>
    </source>
</evidence>
<dbReference type="PANTHER" id="PTHR48081:SF8">
    <property type="entry name" value="ALPHA_BETA HYDROLASE FOLD-3 DOMAIN-CONTAINING PROTEIN-RELATED"/>
    <property type="match status" value="1"/>
</dbReference>
<name>A0A498SX80_ACAVI</name>
<dbReference type="InterPro" id="IPR017157">
    <property type="entry name" value="Arylacetamide_deacetylase"/>
</dbReference>
<dbReference type="Gene3D" id="3.40.50.1820">
    <property type="entry name" value="alpha/beta hydrolase"/>
    <property type="match status" value="1"/>
</dbReference>
<evidence type="ECO:0000256" key="3">
    <source>
        <dbReference type="PIRSR" id="PIRSR037251-1"/>
    </source>
</evidence>
<dbReference type="PIRSF" id="PIRSF037251">
    <property type="entry name" value="Arylacetamide_deacetylase"/>
    <property type="match status" value="1"/>
</dbReference>
<dbReference type="InterPro" id="IPR029058">
    <property type="entry name" value="AB_hydrolase_fold"/>
</dbReference>
<dbReference type="Pfam" id="PF07859">
    <property type="entry name" value="Abhydrolase_3"/>
    <property type="match status" value="2"/>
</dbReference>
<dbReference type="EMBL" id="UPTC01003908">
    <property type="protein sequence ID" value="VBB34688.1"/>
    <property type="molecule type" value="Genomic_DNA"/>
</dbReference>
<feature type="active site" evidence="3">
    <location>
        <position position="152"/>
    </location>
</feature>
<feature type="active site" evidence="3">
    <location>
        <position position="312"/>
    </location>
</feature>
<proteinExistence type="inferred from homology"/>
<evidence type="ECO:0000256" key="1">
    <source>
        <dbReference type="ARBA" id="ARBA00010515"/>
    </source>
</evidence>
<dbReference type="PANTHER" id="PTHR48081">
    <property type="entry name" value="AB HYDROLASE SUPERFAMILY PROTEIN C4A8.06C"/>
    <property type="match status" value="1"/>
</dbReference>
<feature type="domain" description="Alpha/beta hydrolase fold-3" evidence="4">
    <location>
        <begin position="73"/>
        <end position="227"/>
    </location>
</feature>
<keyword evidence="2" id="KW-0378">Hydrolase</keyword>
<evidence type="ECO:0000259" key="4">
    <source>
        <dbReference type="Pfam" id="PF07859"/>
    </source>
</evidence>